<gene>
    <name evidence="1" type="ORF">WG66_14864</name>
</gene>
<accession>A0A0W0F879</accession>
<name>A0A0W0F879_MONRR</name>
<dbReference type="EMBL" id="LATX01002213">
    <property type="protein sequence ID" value="KTB32550.1"/>
    <property type="molecule type" value="Genomic_DNA"/>
</dbReference>
<organism evidence="1 2">
    <name type="scientific">Moniliophthora roreri</name>
    <name type="common">Frosty pod rot fungus</name>
    <name type="synonym">Monilia roreri</name>
    <dbReference type="NCBI Taxonomy" id="221103"/>
    <lineage>
        <taxon>Eukaryota</taxon>
        <taxon>Fungi</taxon>
        <taxon>Dikarya</taxon>
        <taxon>Basidiomycota</taxon>
        <taxon>Agaricomycotina</taxon>
        <taxon>Agaricomycetes</taxon>
        <taxon>Agaricomycetidae</taxon>
        <taxon>Agaricales</taxon>
        <taxon>Marasmiineae</taxon>
        <taxon>Marasmiaceae</taxon>
        <taxon>Moniliophthora</taxon>
    </lineage>
</organism>
<dbReference type="AlphaFoldDB" id="A0A0W0F879"/>
<dbReference type="Proteomes" id="UP000054988">
    <property type="component" value="Unassembled WGS sequence"/>
</dbReference>
<protein>
    <submittedName>
        <fullName evidence="1">Uncharacterized protein</fullName>
    </submittedName>
</protein>
<evidence type="ECO:0000313" key="1">
    <source>
        <dbReference type="EMBL" id="KTB32550.1"/>
    </source>
</evidence>
<evidence type="ECO:0000313" key="2">
    <source>
        <dbReference type="Proteomes" id="UP000054988"/>
    </source>
</evidence>
<comment type="caution">
    <text evidence="1">The sequence shown here is derived from an EMBL/GenBank/DDBJ whole genome shotgun (WGS) entry which is preliminary data.</text>
</comment>
<sequence>MELEILDLLSKEPSAAINPIAVDCLDASKTGTLLSNLPNLAGVFYVTVRRFAIPQPHYPGRLVKRKFHYPVYGVQDTPKAPITGTSEFYLTKIQKKQPHVPGEFL</sequence>
<proteinExistence type="predicted"/>
<reference evidence="1 2" key="1">
    <citation type="submission" date="2015-12" db="EMBL/GenBank/DDBJ databases">
        <title>Draft genome sequence of Moniliophthora roreri, the causal agent of frosty pod rot of cacao.</title>
        <authorList>
            <person name="Aime M.C."/>
            <person name="Diaz-Valderrama J.R."/>
            <person name="Kijpornyongpan T."/>
            <person name="Phillips-Mora W."/>
        </authorList>
    </citation>
    <scope>NUCLEOTIDE SEQUENCE [LARGE SCALE GENOMIC DNA]</scope>
    <source>
        <strain evidence="1 2">MCA 2952</strain>
    </source>
</reference>